<comment type="function">
    <text evidence="2">Pyridoxal 5'-phosphate (PLP)-binding protein, which may be involved in intracellular homeostatic regulation of pyridoxal 5'-phosphate (PLP), the active form of vitamin B6.</text>
</comment>
<dbReference type="GO" id="GO:0030170">
    <property type="term" value="F:pyridoxal phosphate binding"/>
    <property type="evidence" value="ECO:0007669"/>
    <property type="project" value="UniProtKB-UniRule"/>
</dbReference>
<dbReference type="AlphaFoldDB" id="A0A425CVH4"/>
<dbReference type="PIRSF" id="PIRSF004848">
    <property type="entry name" value="YBL036c_PLPDEIII"/>
    <property type="match status" value="1"/>
</dbReference>
<dbReference type="SUPFAM" id="SSF51419">
    <property type="entry name" value="PLP-binding barrel"/>
    <property type="match status" value="1"/>
</dbReference>
<dbReference type="VEuPathDB" id="FungiDB:H257_16296"/>
<dbReference type="CDD" id="cd06822">
    <property type="entry name" value="PLPDE_III_YBL036c_euk"/>
    <property type="match status" value="1"/>
</dbReference>
<evidence type="ECO:0000256" key="1">
    <source>
        <dbReference type="ARBA" id="ARBA00022898"/>
    </source>
</evidence>
<feature type="modified residue" description="N6-(pyridoxal phosphate)lysine" evidence="2 3">
    <location>
        <position position="36"/>
    </location>
</feature>
<feature type="domain" description="Alanine racemase N-terminal" evidence="5">
    <location>
        <begin position="8"/>
        <end position="247"/>
    </location>
</feature>
<evidence type="ECO:0000313" key="7">
    <source>
        <dbReference type="Proteomes" id="UP000284702"/>
    </source>
</evidence>
<gene>
    <name evidence="6" type="ORF">B5M09_011132</name>
</gene>
<name>A0A425CVH4_APHAT</name>
<dbReference type="InterPro" id="IPR011078">
    <property type="entry name" value="PyrdxlP_homeostasis"/>
</dbReference>
<comment type="caution">
    <text evidence="6">The sequence shown here is derived from an EMBL/GenBank/DDBJ whole genome shotgun (WGS) entry which is preliminary data.</text>
</comment>
<dbReference type="NCBIfam" id="TIGR00044">
    <property type="entry name" value="YggS family pyridoxal phosphate-dependent enzyme"/>
    <property type="match status" value="1"/>
</dbReference>
<dbReference type="Proteomes" id="UP000284702">
    <property type="component" value="Unassembled WGS sequence"/>
</dbReference>
<dbReference type="PANTHER" id="PTHR10146:SF14">
    <property type="entry name" value="PYRIDOXAL PHOSPHATE HOMEOSTASIS PROTEIN"/>
    <property type="match status" value="1"/>
</dbReference>
<proteinExistence type="inferred from homology"/>
<dbReference type="Gene3D" id="3.20.20.10">
    <property type="entry name" value="Alanine racemase"/>
    <property type="match status" value="1"/>
</dbReference>
<evidence type="ECO:0000256" key="2">
    <source>
        <dbReference type="HAMAP-Rule" id="MF_03225"/>
    </source>
</evidence>
<keyword evidence="1 2" id="KW-0663">Pyridoxal phosphate</keyword>
<dbReference type="Pfam" id="PF01168">
    <property type="entry name" value="Ala_racemase_N"/>
    <property type="match status" value="1"/>
</dbReference>
<dbReference type="PROSITE" id="PS01211">
    <property type="entry name" value="UPF0001"/>
    <property type="match status" value="1"/>
</dbReference>
<evidence type="ECO:0000256" key="3">
    <source>
        <dbReference type="PIRSR" id="PIRSR004848-1"/>
    </source>
</evidence>
<protein>
    <recommendedName>
        <fullName evidence="2">Pyridoxal phosphate homeostasis protein</fullName>
        <shortName evidence="2">PLP homeostasis protein</shortName>
    </recommendedName>
</protein>
<sequence>MSSGVARNLQHVRQRISDVLAVSPWKQQCTLVAVSKTKPVADIEVAYGLDQRHFGENYIQELVEKAPVCPSDIQWHFIGHLQSNKVKTLVAGVPNLYMVESVDSIKVASKLDKAWGERQSGHPLRVMVQVNTSGTSNTLIKSCSSDVAAGEVQKSGVAPADCVQLAAHIHGSCANLTLSGLMTIGRFDDDTSDCFDSLVACRSRVSSALGVDETNLALSMGMSGDFELAIARGSNYVRVGSNIFGARNYAT</sequence>
<comment type="cofactor">
    <cofactor evidence="3">
        <name>pyridoxal 5'-phosphate</name>
        <dbReference type="ChEBI" id="CHEBI:597326"/>
    </cofactor>
</comment>
<dbReference type="PANTHER" id="PTHR10146">
    <property type="entry name" value="PROLINE SYNTHETASE CO-TRANSCRIBED BACTERIAL HOMOLOG PROTEIN"/>
    <property type="match status" value="1"/>
</dbReference>
<organism evidence="6 7">
    <name type="scientific">Aphanomyces astaci</name>
    <name type="common">Crayfish plague agent</name>
    <dbReference type="NCBI Taxonomy" id="112090"/>
    <lineage>
        <taxon>Eukaryota</taxon>
        <taxon>Sar</taxon>
        <taxon>Stramenopiles</taxon>
        <taxon>Oomycota</taxon>
        <taxon>Saprolegniomycetes</taxon>
        <taxon>Saprolegniales</taxon>
        <taxon>Verrucalvaceae</taxon>
        <taxon>Aphanomyces</taxon>
    </lineage>
</organism>
<keyword evidence="7" id="KW-1185">Reference proteome</keyword>
<reference evidence="6" key="1">
    <citation type="submission" date="2018-07" db="EMBL/GenBank/DDBJ databases">
        <title>Annotation of Aphanomyces astaci genome assembly.</title>
        <authorList>
            <person name="Studholme D.J."/>
        </authorList>
    </citation>
    <scope>NUCLEOTIDE SEQUENCE [LARGE SCALE GENOMIC DNA]</scope>
    <source>
        <strain evidence="6">Pc</strain>
    </source>
</reference>
<evidence type="ECO:0000259" key="5">
    <source>
        <dbReference type="Pfam" id="PF01168"/>
    </source>
</evidence>
<dbReference type="InterPro" id="IPR029066">
    <property type="entry name" value="PLP-binding_barrel"/>
</dbReference>
<dbReference type="InterPro" id="IPR001608">
    <property type="entry name" value="Ala_racemase_N"/>
</dbReference>
<dbReference type="EMBL" id="MZMZ02003672">
    <property type="protein sequence ID" value="RQM21062.1"/>
    <property type="molecule type" value="Genomic_DNA"/>
</dbReference>
<evidence type="ECO:0000313" key="6">
    <source>
        <dbReference type="EMBL" id="RQM21062.1"/>
    </source>
</evidence>
<comment type="similarity">
    <text evidence="2 4">Belongs to the pyridoxal phosphate-binding protein YggS/PROSC family.</text>
</comment>
<dbReference type="HAMAP" id="MF_02087">
    <property type="entry name" value="PLP_homeostasis"/>
    <property type="match status" value="1"/>
</dbReference>
<evidence type="ECO:0000256" key="4">
    <source>
        <dbReference type="RuleBase" id="RU004514"/>
    </source>
</evidence>
<accession>A0A425CVH4</accession>